<evidence type="ECO:0000313" key="2">
    <source>
        <dbReference type="EMBL" id="ABF42871.1"/>
    </source>
</evidence>
<dbReference type="SUPFAM" id="SSF48452">
    <property type="entry name" value="TPR-like"/>
    <property type="match status" value="1"/>
</dbReference>
<evidence type="ECO:0000313" key="3">
    <source>
        <dbReference type="Proteomes" id="UP000002432"/>
    </source>
</evidence>
<dbReference type="PANTHER" id="PTHR44366">
    <property type="entry name" value="UDP-N-ACETYLGLUCOSAMINE--PEPTIDE N-ACETYLGLUCOSAMINYLTRANSFERASE 110 KDA SUBUNIT"/>
    <property type="match status" value="1"/>
</dbReference>
<dbReference type="Pfam" id="PF13432">
    <property type="entry name" value="TPR_16"/>
    <property type="match status" value="1"/>
</dbReference>
<dbReference type="Gene3D" id="1.25.40.10">
    <property type="entry name" value="Tetratricopeptide repeat domain"/>
    <property type="match status" value="2"/>
</dbReference>
<dbReference type="EMBL" id="CP000360">
    <property type="protein sequence ID" value="ABF42871.1"/>
    <property type="molecule type" value="Genomic_DNA"/>
</dbReference>
<accession>Q1IJS9</accession>
<dbReference type="EnsemblBacteria" id="ABF42871">
    <property type="protein sequence ID" value="ABF42871"/>
    <property type="gene ID" value="Acid345_3871"/>
</dbReference>
<dbReference type="InterPro" id="IPR011990">
    <property type="entry name" value="TPR-like_helical_dom_sf"/>
</dbReference>
<evidence type="ECO:0000256" key="1">
    <source>
        <dbReference type="PROSITE-ProRule" id="PRU00339"/>
    </source>
</evidence>
<dbReference type="HOGENOM" id="CLU_1388641_0_0_0"/>
<dbReference type="GO" id="GO:0097363">
    <property type="term" value="F:protein O-acetylglucosaminyltransferase activity"/>
    <property type="evidence" value="ECO:0007669"/>
    <property type="project" value="TreeGrafter"/>
</dbReference>
<proteinExistence type="predicted"/>
<dbReference type="PANTHER" id="PTHR44366:SF1">
    <property type="entry name" value="UDP-N-ACETYLGLUCOSAMINE--PEPTIDE N-ACETYLGLUCOSAMINYLTRANSFERASE 110 KDA SUBUNIT"/>
    <property type="match status" value="1"/>
</dbReference>
<dbReference type="PROSITE" id="PS50005">
    <property type="entry name" value="TPR"/>
    <property type="match status" value="3"/>
</dbReference>
<dbReference type="Pfam" id="PF13428">
    <property type="entry name" value="TPR_14"/>
    <property type="match status" value="1"/>
</dbReference>
<protein>
    <submittedName>
        <fullName evidence="2">TPR repeat protein</fullName>
    </submittedName>
</protein>
<dbReference type="Pfam" id="PF14559">
    <property type="entry name" value="TPR_19"/>
    <property type="match status" value="1"/>
</dbReference>
<keyword evidence="3" id="KW-1185">Reference proteome</keyword>
<reference evidence="2 3" key="1">
    <citation type="journal article" date="2009" name="Appl. Environ. Microbiol.">
        <title>Three genomes from the phylum Acidobacteria provide insight into the lifestyles of these microorganisms in soils.</title>
        <authorList>
            <person name="Ward N.L."/>
            <person name="Challacombe J.F."/>
            <person name="Janssen P.H."/>
            <person name="Henrissat B."/>
            <person name="Coutinho P.M."/>
            <person name="Wu M."/>
            <person name="Xie G."/>
            <person name="Haft D.H."/>
            <person name="Sait M."/>
            <person name="Badger J."/>
            <person name="Barabote R.D."/>
            <person name="Bradley B."/>
            <person name="Brettin T.S."/>
            <person name="Brinkac L.M."/>
            <person name="Bruce D."/>
            <person name="Creasy T."/>
            <person name="Daugherty S.C."/>
            <person name="Davidsen T.M."/>
            <person name="DeBoy R.T."/>
            <person name="Detter J.C."/>
            <person name="Dodson R.J."/>
            <person name="Durkin A.S."/>
            <person name="Ganapathy A."/>
            <person name="Gwinn-Giglio M."/>
            <person name="Han C.S."/>
            <person name="Khouri H."/>
            <person name="Kiss H."/>
            <person name="Kothari S.P."/>
            <person name="Madupu R."/>
            <person name="Nelson K.E."/>
            <person name="Nelson W.C."/>
            <person name="Paulsen I."/>
            <person name="Penn K."/>
            <person name="Ren Q."/>
            <person name="Rosovitz M.J."/>
            <person name="Selengut J.D."/>
            <person name="Shrivastava S."/>
            <person name="Sullivan S.A."/>
            <person name="Tapia R."/>
            <person name="Thompson L.S."/>
            <person name="Watkins K.L."/>
            <person name="Yang Q."/>
            <person name="Yu C."/>
            <person name="Zafar N."/>
            <person name="Zhou L."/>
            <person name="Kuske C.R."/>
        </authorList>
    </citation>
    <scope>NUCLEOTIDE SEQUENCE [LARGE SCALE GENOMIC DNA]</scope>
    <source>
        <strain evidence="2 3">Ellin345</strain>
    </source>
</reference>
<dbReference type="InterPro" id="IPR037919">
    <property type="entry name" value="OGT"/>
</dbReference>
<sequence>MEEARQQYELGMGCIAKSEYRRARKHLRKAVEMEPTAANYHLGLGECYFFQEPPDYPAAIAEFKRAVELKPSWADGYLWLANAMMENGEAEAAVSYYERAGEFAPDDPRPAISLGRCFAKLKRYDDAIRMFRRGIELKPHYGKASAHLFLAEALLACRAIDQARREWEVVLTLKPMYPEHESAADTAREMLAKHKR</sequence>
<feature type="repeat" description="TPR" evidence="1">
    <location>
        <begin position="74"/>
        <end position="107"/>
    </location>
</feature>
<dbReference type="KEGG" id="aba:Acid345_3871"/>
<feature type="repeat" description="TPR" evidence="1">
    <location>
        <begin position="4"/>
        <end position="37"/>
    </location>
</feature>
<organism evidence="2 3">
    <name type="scientific">Koribacter versatilis (strain Ellin345)</name>
    <dbReference type="NCBI Taxonomy" id="204669"/>
    <lineage>
        <taxon>Bacteria</taxon>
        <taxon>Pseudomonadati</taxon>
        <taxon>Acidobacteriota</taxon>
        <taxon>Terriglobia</taxon>
        <taxon>Terriglobales</taxon>
        <taxon>Candidatus Korobacteraceae</taxon>
        <taxon>Candidatus Korobacter</taxon>
    </lineage>
</organism>
<dbReference type="Proteomes" id="UP000002432">
    <property type="component" value="Chromosome"/>
</dbReference>
<name>Q1IJS9_KORVE</name>
<dbReference type="GO" id="GO:0006493">
    <property type="term" value="P:protein O-linked glycosylation"/>
    <property type="evidence" value="ECO:0007669"/>
    <property type="project" value="InterPro"/>
</dbReference>
<dbReference type="RefSeq" id="WP_011524670.1">
    <property type="nucleotide sequence ID" value="NC_008009.1"/>
</dbReference>
<dbReference type="STRING" id="204669.Acid345_3871"/>
<keyword evidence="1" id="KW-0802">TPR repeat</keyword>
<dbReference type="AlphaFoldDB" id="Q1IJS9"/>
<dbReference type="InterPro" id="IPR019734">
    <property type="entry name" value="TPR_rpt"/>
</dbReference>
<gene>
    <name evidence="2" type="ordered locus">Acid345_3871</name>
</gene>
<dbReference type="eggNOG" id="COG0457">
    <property type="taxonomic scope" value="Bacteria"/>
</dbReference>
<dbReference type="SMART" id="SM00028">
    <property type="entry name" value="TPR"/>
    <property type="match status" value="5"/>
</dbReference>
<feature type="repeat" description="TPR" evidence="1">
    <location>
        <begin position="108"/>
        <end position="141"/>
    </location>
</feature>
<dbReference type="OrthoDB" id="112534at2"/>